<evidence type="ECO:0000313" key="1">
    <source>
        <dbReference type="EMBL" id="RBM07518.1"/>
    </source>
</evidence>
<organism evidence="1 2">
    <name type="scientific">Novacetimonas cocois</name>
    <dbReference type="NCBI Taxonomy" id="1747507"/>
    <lineage>
        <taxon>Bacteria</taxon>
        <taxon>Pseudomonadati</taxon>
        <taxon>Pseudomonadota</taxon>
        <taxon>Alphaproteobacteria</taxon>
        <taxon>Acetobacterales</taxon>
        <taxon>Acetobacteraceae</taxon>
        <taxon>Novacetimonas</taxon>
    </lineage>
</organism>
<name>A0A365YWP5_9PROT</name>
<proteinExistence type="predicted"/>
<reference evidence="1 2" key="1">
    <citation type="submission" date="2018-05" db="EMBL/GenBank/DDBJ databases">
        <title>Komagataeibacter cocois sp. nov., for a novel cellulose- producing strain isolated from coconut milk.</title>
        <authorList>
            <person name="Liu L."/>
            <person name="Wang Y."/>
            <person name="Liu S."/>
            <person name="Bi J."/>
            <person name="Chen H."/>
            <person name="Deng J."/>
            <person name="Zhang C."/>
            <person name="Hu Q."/>
            <person name="Li C."/>
        </authorList>
    </citation>
    <scope>NUCLEOTIDE SEQUENCE [LARGE SCALE GENOMIC DNA]</scope>
    <source>
        <strain evidence="1 2">WE7</strain>
    </source>
</reference>
<dbReference type="EMBL" id="QEXL01000008">
    <property type="protein sequence ID" value="RBM07518.1"/>
    <property type="molecule type" value="Genomic_DNA"/>
</dbReference>
<accession>A0A365YWP5</accession>
<dbReference type="AlphaFoldDB" id="A0A365YWP5"/>
<protein>
    <submittedName>
        <fullName evidence="1">Uncharacterized protein</fullName>
    </submittedName>
</protein>
<evidence type="ECO:0000313" key="2">
    <source>
        <dbReference type="Proteomes" id="UP000252680"/>
    </source>
</evidence>
<keyword evidence="2" id="KW-1185">Reference proteome</keyword>
<comment type="caution">
    <text evidence="1">The sequence shown here is derived from an EMBL/GenBank/DDBJ whole genome shotgun (WGS) entry which is preliminary data.</text>
</comment>
<gene>
    <name evidence="1" type="ORF">NJLHNGOC_07770</name>
</gene>
<sequence>MKNTCPPFQRKETVGRQAGGNQRFSFCDITDGMAEELCQTVNECPFCCRTAVIIECACAPVGAIQLQKITRKDIHIRSV</sequence>
<dbReference type="Proteomes" id="UP000252680">
    <property type="component" value="Unassembled WGS sequence"/>
</dbReference>